<dbReference type="InterPro" id="IPR027417">
    <property type="entry name" value="P-loop_NTPase"/>
</dbReference>
<keyword evidence="2" id="KW-0813">Transport</keyword>
<dbReference type="OrthoDB" id="9801639at2"/>
<dbReference type="InterPro" id="IPR020003">
    <property type="entry name" value="ATPase_a/bsu_AS"/>
</dbReference>
<comment type="subcellular location">
    <subcellularLocation>
        <location evidence="1">Cytoplasm</location>
    </subcellularLocation>
</comment>
<keyword evidence="5" id="KW-0067">ATP-binding</keyword>
<dbReference type="NCBIfam" id="TIGR01026">
    <property type="entry name" value="fliI_yscN"/>
    <property type="match status" value="1"/>
</dbReference>
<dbReference type="Pfam" id="PF00006">
    <property type="entry name" value="ATP-synt_ab"/>
    <property type="match status" value="1"/>
</dbReference>
<evidence type="ECO:0000313" key="11">
    <source>
        <dbReference type="Proteomes" id="UP000199283"/>
    </source>
</evidence>
<evidence type="ECO:0000256" key="5">
    <source>
        <dbReference type="ARBA" id="ARBA00022840"/>
    </source>
</evidence>
<dbReference type="InterPro" id="IPR040627">
    <property type="entry name" value="T3SS_ATPase_C"/>
</dbReference>
<dbReference type="AlphaFoldDB" id="A0A1H7H327"/>
<name>A0A1H7H327_9RHOB</name>
<dbReference type="InterPro" id="IPR000194">
    <property type="entry name" value="ATPase_F1/V1/A1_a/bsu_nucl-bd"/>
</dbReference>
<dbReference type="EMBL" id="FNZQ01000001">
    <property type="protein sequence ID" value="SEK44816.1"/>
    <property type="molecule type" value="Genomic_DNA"/>
</dbReference>
<evidence type="ECO:0000256" key="3">
    <source>
        <dbReference type="ARBA" id="ARBA00022490"/>
    </source>
</evidence>
<evidence type="ECO:0000313" key="10">
    <source>
        <dbReference type="EMBL" id="SEK44816.1"/>
    </source>
</evidence>
<dbReference type="PANTHER" id="PTHR15184:SF9">
    <property type="entry name" value="SPI-1 TYPE 3 SECRETION SYSTEM ATPASE"/>
    <property type="match status" value="1"/>
</dbReference>
<dbReference type="InterPro" id="IPR005714">
    <property type="entry name" value="ATPase_T3SS_FliI/YscN"/>
</dbReference>
<dbReference type="SMART" id="SM00382">
    <property type="entry name" value="AAA"/>
    <property type="match status" value="1"/>
</dbReference>
<dbReference type="InterPro" id="IPR003593">
    <property type="entry name" value="AAA+_ATPase"/>
</dbReference>
<evidence type="ECO:0000256" key="7">
    <source>
        <dbReference type="ARBA" id="ARBA00022967"/>
    </source>
</evidence>
<comment type="catalytic activity">
    <reaction evidence="8">
        <text>ATP + H2O + cellular proteinSide 1 = ADP + phosphate + cellular proteinSide 2.</text>
        <dbReference type="EC" id="7.4.2.8"/>
    </reaction>
</comment>
<accession>A0A1H7H327</accession>
<dbReference type="RefSeq" id="WP_092759618.1">
    <property type="nucleotide sequence ID" value="NZ_FNZQ01000001.1"/>
</dbReference>
<reference evidence="10 11" key="1">
    <citation type="submission" date="2016-10" db="EMBL/GenBank/DDBJ databases">
        <authorList>
            <person name="de Groot N.N."/>
        </authorList>
    </citation>
    <scope>NUCLEOTIDE SEQUENCE [LARGE SCALE GENOMIC DNA]</scope>
    <source>
        <strain evidence="10 11">DSM 14858</strain>
    </source>
</reference>
<organism evidence="10 11">
    <name type="scientific">Jannaschia helgolandensis</name>
    <dbReference type="NCBI Taxonomy" id="188906"/>
    <lineage>
        <taxon>Bacteria</taxon>
        <taxon>Pseudomonadati</taxon>
        <taxon>Pseudomonadota</taxon>
        <taxon>Alphaproteobacteria</taxon>
        <taxon>Rhodobacterales</taxon>
        <taxon>Roseobacteraceae</taxon>
        <taxon>Jannaschia</taxon>
    </lineage>
</organism>
<dbReference type="GO" id="GO:0005524">
    <property type="term" value="F:ATP binding"/>
    <property type="evidence" value="ECO:0007669"/>
    <property type="project" value="UniProtKB-KW"/>
</dbReference>
<dbReference type="Gene3D" id="3.40.50.12240">
    <property type="match status" value="1"/>
</dbReference>
<protein>
    <submittedName>
        <fullName evidence="10">Flagellum-specific ATP synthase</fullName>
    </submittedName>
</protein>
<evidence type="ECO:0000256" key="1">
    <source>
        <dbReference type="ARBA" id="ARBA00004496"/>
    </source>
</evidence>
<evidence type="ECO:0000256" key="2">
    <source>
        <dbReference type="ARBA" id="ARBA00022448"/>
    </source>
</evidence>
<dbReference type="GO" id="GO:0046933">
    <property type="term" value="F:proton-transporting ATP synthase activity, rotational mechanism"/>
    <property type="evidence" value="ECO:0007669"/>
    <property type="project" value="TreeGrafter"/>
</dbReference>
<keyword evidence="4" id="KW-0547">Nucleotide-binding</keyword>
<dbReference type="SUPFAM" id="SSF52540">
    <property type="entry name" value="P-loop containing nucleoside triphosphate hydrolases"/>
    <property type="match status" value="1"/>
</dbReference>
<sequence>MIHTKDAPDGDPFGSFRAQVAFLDRSFPQGRIARLDPSGFSVEGLSDHAILGDELLFHDAGGTLRRAEVSRLDRDSLWAIPYAASDGLRIGLPVRPSGTPRINPHEGWIGRIVDPFGQPLDDMPLAPGFSVPLRAAPPAPARRRGMGHRLCTGFAVLDTMLPIAKGQRIGLFAGSGVGKSTLLGSLARTMEADICVLALVGERGREVSDFVRTVLGPEGMARTIVVVATSDMPANTRRRCAFSALAVAEHFRDRGRHVLFLCDSLTRLAEAHREVASAAGEATSLRGHPPSLTPLLASLCERAGPGEDRPDSTVQGDITAVFSVLVAGSDMEEPVADIVRGQLDGHVVLARDIAEAGRFPAIDVLRSISRSLPAAANAEENALIAETRQLLAVHDRSDLMVSSGLYERGSSPDIDRAVALIPRLNDIFSAQGLTRSTDGFRLLAGLLGRSYAGPGG</sequence>
<gene>
    <name evidence="10" type="ORF">SAMN04488526_0598</name>
</gene>
<evidence type="ECO:0000256" key="4">
    <source>
        <dbReference type="ARBA" id="ARBA00022741"/>
    </source>
</evidence>
<keyword evidence="3" id="KW-0963">Cytoplasm</keyword>
<keyword evidence="11" id="KW-1185">Reference proteome</keyword>
<evidence type="ECO:0000259" key="9">
    <source>
        <dbReference type="SMART" id="SM00382"/>
    </source>
</evidence>
<dbReference type="PANTHER" id="PTHR15184">
    <property type="entry name" value="ATP SYNTHASE"/>
    <property type="match status" value="1"/>
</dbReference>
<evidence type="ECO:0000256" key="6">
    <source>
        <dbReference type="ARBA" id="ARBA00022927"/>
    </source>
</evidence>
<feature type="domain" description="AAA+ ATPase" evidence="9">
    <location>
        <begin position="165"/>
        <end position="349"/>
    </location>
</feature>
<evidence type="ECO:0000256" key="8">
    <source>
        <dbReference type="ARBA" id="ARBA00034006"/>
    </source>
</evidence>
<keyword evidence="7" id="KW-1278">Translocase</keyword>
<dbReference type="PROSITE" id="PS00152">
    <property type="entry name" value="ATPASE_ALPHA_BETA"/>
    <property type="match status" value="1"/>
</dbReference>
<dbReference type="GO" id="GO:0030254">
    <property type="term" value="P:protein secretion by the type III secretion system"/>
    <property type="evidence" value="ECO:0007669"/>
    <property type="project" value="InterPro"/>
</dbReference>
<dbReference type="InterPro" id="IPR050053">
    <property type="entry name" value="ATPase_alpha/beta_chains"/>
</dbReference>
<keyword evidence="6" id="KW-0653">Protein transport</keyword>
<dbReference type="STRING" id="188906.SAMN04488526_0598"/>
<proteinExistence type="predicted"/>
<dbReference type="Proteomes" id="UP000199283">
    <property type="component" value="Unassembled WGS sequence"/>
</dbReference>
<dbReference type="Pfam" id="PF18269">
    <property type="entry name" value="T3SS_ATPase_C"/>
    <property type="match status" value="1"/>
</dbReference>
<dbReference type="GO" id="GO:0005737">
    <property type="term" value="C:cytoplasm"/>
    <property type="evidence" value="ECO:0007669"/>
    <property type="project" value="UniProtKB-SubCell"/>
</dbReference>
<dbReference type="GO" id="GO:0030257">
    <property type="term" value="C:type III protein secretion system complex"/>
    <property type="evidence" value="ECO:0007669"/>
    <property type="project" value="InterPro"/>
</dbReference>
<dbReference type="GO" id="GO:0008564">
    <property type="term" value="F:protein-exporting ATPase activity"/>
    <property type="evidence" value="ECO:0007669"/>
    <property type="project" value="UniProtKB-EC"/>
</dbReference>
<dbReference type="GO" id="GO:0016887">
    <property type="term" value="F:ATP hydrolysis activity"/>
    <property type="evidence" value="ECO:0007669"/>
    <property type="project" value="InterPro"/>
</dbReference>